<dbReference type="PIRSF" id="PIRSF006806">
    <property type="entry name" value="FTHF_cligase"/>
    <property type="match status" value="1"/>
</dbReference>
<keyword evidence="2 4" id="KW-0547">Nucleotide-binding</keyword>
<dbReference type="GO" id="GO:0030272">
    <property type="term" value="F:5-formyltetrahydrofolate cyclo-ligase activity"/>
    <property type="evidence" value="ECO:0007669"/>
    <property type="project" value="UniProtKB-EC"/>
</dbReference>
<accession>A0A1T4RNV1</accession>
<keyword evidence="5" id="KW-0479">Metal-binding</keyword>
<evidence type="ECO:0000256" key="5">
    <source>
        <dbReference type="RuleBase" id="RU361279"/>
    </source>
</evidence>
<dbReference type="Proteomes" id="UP000190061">
    <property type="component" value="Unassembled WGS sequence"/>
</dbReference>
<evidence type="ECO:0000256" key="3">
    <source>
        <dbReference type="ARBA" id="ARBA00022840"/>
    </source>
</evidence>
<dbReference type="PANTHER" id="PTHR23407">
    <property type="entry name" value="ATPASE INHIBITOR/5-FORMYLTETRAHYDROFOLATE CYCLO-LIGASE"/>
    <property type="match status" value="1"/>
</dbReference>
<dbReference type="Gene3D" id="3.40.50.10420">
    <property type="entry name" value="NagB/RpiA/CoA transferase-like"/>
    <property type="match status" value="1"/>
</dbReference>
<evidence type="ECO:0000256" key="1">
    <source>
        <dbReference type="ARBA" id="ARBA00010638"/>
    </source>
</evidence>
<keyword evidence="6" id="KW-0436">Ligase</keyword>
<comment type="similarity">
    <text evidence="1 5">Belongs to the 5-formyltetrahydrofolate cyclo-ligase family.</text>
</comment>
<feature type="binding site" evidence="4">
    <location>
        <position position="60"/>
    </location>
    <ligand>
        <name>substrate</name>
    </ligand>
</feature>
<dbReference type="OrthoDB" id="9801938at2"/>
<dbReference type="STRING" id="1122188.SAMN02745674_02277"/>
<keyword evidence="3 4" id="KW-0067">ATP-binding</keyword>
<sequence>MTTGSRIARAPLRDALRERRQGIAPPARIAAAQSLARRLLSLPFDVPPGPVAGYWALDGEIALHAWQLGLPPGSVYCLPVLTGDTLSFAPWRPGDKLASNRYGIPEPDVSPGELLPPSAMALVVMPLVGFDLQGHRLGMGGGWYDRSFAFRQAGAPPPFLVGAAFAAQQVDAIAPEPWDVDVDAVCTEGATHTFPRRTPD</sequence>
<evidence type="ECO:0000256" key="2">
    <source>
        <dbReference type="ARBA" id="ARBA00022741"/>
    </source>
</evidence>
<evidence type="ECO:0000313" key="6">
    <source>
        <dbReference type="EMBL" id="SKA17632.1"/>
    </source>
</evidence>
<dbReference type="GO" id="GO:0009396">
    <property type="term" value="P:folic acid-containing compound biosynthetic process"/>
    <property type="evidence" value="ECO:0007669"/>
    <property type="project" value="TreeGrafter"/>
</dbReference>
<gene>
    <name evidence="6" type="ORF">SAMN02745674_02277</name>
</gene>
<dbReference type="InterPro" id="IPR024185">
    <property type="entry name" value="FTHF_cligase-like_sf"/>
</dbReference>
<dbReference type="AlphaFoldDB" id="A0A1T4RNV1"/>
<dbReference type="NCBIfam" id="TIGR02727">
    <property type="entry name" value="MTHFS_bact"/>
    <property type="match status" value="1"/>
</dbReference>
<evidence type="ECO:0000313" key="7">
    <source>
        <dbReference type="Proteomes" id="UP000190061"/>
    </source>
</evidence>
<dbReference type="Pfam" id="PF01812">
    <property type="entry name" value="5-FTHF_cyc-lig"/>
    <property type="match status" value="1"/>
</dbReference>
<dbReference type="GO" id="GO:0005524">
    <property type="term" value="F:ATP binding"/>
    <property type="evidence" value="ECO:0007669"/>
    <property type="project" value="UniProtKB-KW"/>
</dbReference>
<comment type="catalytic activity">
    <reaction evidence="5">
        <text>(6S)-5-formyl-5,6,7,8-tetrahydrofolate + ATP = (6R)-5,10-methenyltetrahydrofolate + ADP + phosphate</text>
        <dbReference type="Rhea" id="RHEA:10488"/>
        <dbReference type="ChEBI" id="CHEBI:30616"/>
        <dbReference type="ChEBI" id="CHEBI:43474"/>
        <dbReference type="ChEBI" id="CHEBI:57455"/>
        <dbReference type="ChEBI" id="CHEBI:57457"/>
        <dbReference type="ChEBI" id="CHEBI:456216"/>
        <dbReference type="EC" id="6.3.3.2"/>
    </reaction>
</comment>
<keyword evidence="5" id="KW-0460">Magnesium</keyword>
<dbReference type="RefSeq" id="WP_078758835.1">
    <property type="nucleotide sequence ID" value="NZ_FUXP01000010.1"/>
</dbReference>
<dbReference type="GO" id="GO:0035999">
    <property type="term" value="P:tetrahydrofolate interconversion"/>
    <property type="evidence" value="ECO:0007669"/>
    <property type="project" value="TreeGrafter"/>
</dbReference>
<protein>
    <recommendedName>
        <fullName evidence="5">5-formyltetrahydrofolate cyclo-ligase</fullName>
        <ecNumber evidence="5">6.3.3.2</ecNumber>
    </recommendedName>
</protein>
<dbReference type="EMBL" id="FUXP01000010">
    <property type="protein sequence ID" value="SKA17632.1"/>
    <property type="molecule type" value="Genomic_DNA"/>
</dbReference>
<feature type="binding site" evidence="4">
    <location>
        <begin position="136"/>
        <end position="144"/>
    </location>
    <ligand>
        <name>ATP</name>
        <dbReference type="ChEBI" id="CHEBI:30616"/>
    </ligand>
</feature>
<keyword evidence="7" id="KW-1185">Reference proteome</keyword>
<proteinExistence type="inferred from homology"/>
<organism evidence="6 7">
    <name type="scientific">Lysobacter spongiicola DSM 21749</name>
    <dbReference type="NCBI Taxonomy" id="1122188"/>
    <lineage>
        <taxon>Bacteria</taxon>
        <taxon>Pseudomonadati</taxon>
        <taxon>Pseudomonadota</taxon>
        <taxon>Gammaproteobacteria</taxon>
        <taxon>Lysobacterales</taxon>
        <taxon>Lysobacteraceae</taxon>
        <taxon>Novilysobacter</taxon>
    </lineage>
</organism>
<dbReference type="PANTHER" id="PTHR23407:SF1">
    <property type="entry name" value="5-FORMYLTETRAHYDROFOLATE CYCLO-LIGASE"/>
    <property type="match status" value="1"/>
</dbReference>
<name>A0A1T4RNV1_9GAMM</name>
<dbReference type="EC" id="6.3.3.2" evidence="5"/>
<dbReference type="SUPFAM" id="SSF100950">
    <property type="entry name" value="NagB/RpiA/CoA transferase-like"/>
    <property type="match status" value="1"/>
</dbReference>
<evidence type="ECO:0000256" key="4">
    <source>
        <dbReference type="PIRSR" id="PIRSR006806-1"/>
    </source>
</evidence>
<dbReference type="InterPro" id="IPR037171">
    <property type="entry name" value="NagB/RpiA_transferase-like"/>
</dbReference>
<dbReference type="GO" id="GO:0046872">
    <property type="term" value="F:metal ion binding"/>
    <property type="evidence" value="ECO:0007669"/>
    <property type="project" value="UniProtKB-KW"/>
</dbReference>
<dbReference type="InterPro" id="IPR002698">
    <property type="entry name" value="FTHF_cligase"/>
</dbReference>
<reference evidence="6 7" key="1">
    <citation type="submission" date="2017-02" db="EMBL/GenBank/DDBJ databases">
        <authorList>
            <person name="Peterson S.W."/>
        </authorList>
    </citation>
    <scope>NUCLEOTIDE SEQUENCE [LARGE SCALE GENOMIC DNA]</scope>
    <source>
        <strain evidence="6 7">DSM 21749</strain>
    </source>
</reference>
<comment type="cofactor">
    <cofactor evidence="5">
        <name>Mg(2+)</name>
        <dbReference type="ChEBI" id="CHEBI:18420"/>
    </cofactor>
</comment>